<name>A0A4R2MDJ7_RUBGE</name>
<comment type="function">
    <text evidence="12">Low-affinity potassium transport system. Interacts with Trk system potassium uptake protein TrkA.</text>
</comment>
<keyword evidence="8 12" id="KW-0630">Potassium</keyword>
<keyword evidence="11 12" id="KW-0472">Membrane</keyword>
<comment type="similarity">
    <text evidence="2 12">Belongs to the TrkH potassium transport family.</text>
</comment>
<dbReference type="PANTHER" id="PTHR32024">
    <property type="entry name" value="TRK SYSTEM POTASSIUM UPTAKE PROTEIN TRKG-RELATED"/>
    <property type="match status" value="1"/>
</dbReference>
<feature type="binding site" evidence="13">
    <location>
        <position position="318"/>
    </location>
    <ligand>
        <name>K(+)</name>
        <dbReference type="ChEBI" id="CHEBI:29103"/>
    </ligand>
</feature>
<keyword evidence="5 12" id="KW-0997">Cell inner membrane</keyword>
<keyword evidence="7 14" id="KW-0812">Transmembrane</keyword>
<feature type="transmembrane region" description="Helical" evidence="14">
    <location>
        <begin position="181"/>
        <end position="202"/>
    </location>
</feature>
<evidence type="ECO:0000256" key="12">
    <source>
        <dbReference type="PIRNR" id="PIRNR006247"/>
    </source>
</evidence>
<evidence type="ECO:0000256" key="10">
    <source>
        <dbReference type="ARBA" id="ARBA00023065"/>
    </source>
</evidence>
<accession>A0A4R2MDJ7</accession>
<evidence type="ECO:0000256" key="1">
    <source>
        <dbReference type="ARBA" id="ARBA00004429"/>
    </source>
</evidence>
<dbReference type="PANTHER" id="PTHR32024:SF2">
    <property type="entry name" value="TRK SYSTEM POTASSIUM UPTAKE PROTEIN TRKG-RELATED"/>
    <property type="match status" value="1"/>
</dbReference>
<dbReference type="RefSeq" id="WP_132648752.1">
    <property type="nucleotide sequence ID" value="NZ_CP181386.1"/>
</dbReference>
<keyword evidence="3 12" id="KW-0813">Transport</keyword>
<proteinExistence type="inferred from homology"/>
<feature type="binding site" evidence="13">
    <location>
        <position position="220"/>
    </location>
    <ligand>
        <name>K(+)</name>
        <dbReference type="ChEBI" id="CHEBI:29103"/>
    </ligand>
</feature>
<organism evidence="15 16">
    <name type="scientific">Rubrivivax gelatinosus</name>
    <name type="common">Rhodocyclus gelatinosus</name>
    <name type="synonym">Rhodopseudomonas gelatinosa</name>
    <dbReference type="NCBI Taxonomy" id="28068"/>
    <lineage>
        <taxon>Bacteria</taxon>
        <taxon>Pseudomonadati</taxon>
        <taxon>Pseudomonadota</taxon>
        <taxon>Betaproteobacteria</taxon>
        <taxon>Burkholderiales</taxon>
        <taxon>Sphaerotilaceae</taxon>
        <taxon>Rubrivivax</taxon>
    </lineage>
</organism>
<gene>
    <name evidence="15" type="ORF">EV684_112144</name>
</gene>
<keyword evidence="4 12" id="KW-1003">Cell membrane</keyword>
<dbReference type="GeneID" id="99683257"/>
<evidence type="ECO:0000256" key="4">
    <source>
        <dbReference type="ARBA" id="ARBA00022475"/>
    </source>
</evidence>
<evidence type="ECO:0000313" key="16">
    <source>
        <dbReference type="Proteomes" id="UP000295106"/>
    </source>
</evidence>
<dbReference type="AlphaFoldDB" id="A0A4R2MDJ7"/>
<evidence type="ECO:0000256" key="3">
    <source>
        <dbReference type="ARBA" id="ARBA00022448"/>
    </source>
</evidence>
<evidence type="ECO:0000256" key="8">
    <source>
        <dbReference type="ARBA" id="ARBA00022958"/>
    </source>
</evidence>
<evidence type="ECO:0000256" key="6">
    <source>
        <dbReference type="ARBA" id="ARBA00022538"/>
    </source>
</evidence>
<evidence type="ECO:0000256" key="14">
    <source>
        <dbReference type="SAM" id="Phobius"/>
    </source>
</evidence>
<evidence type="ECO:0000256" key="11">
    <source>
        <dbReference type="ARBA" id="ARBA00023136"/>
    </source>
</evidence>
<feature type="binding site" evidence="13">
    <location>
        <position position="317"/>
    </location>
    <ligand>
        <name>K(+)</name>
        <dbReference type="ChEBI" id="CHEBI:29103"/>
    </ligand>
</feature>
<keyword evidence="13" id="KW-0479">Metal-binding</keyword>
<protein>
    <recommendedName>
        <fullName evidence="12">Trk system potassium uptake protein</fullName>
    </recommendedName>
</protein>
<dbReference type="GO" id="GO:0005886">
    <property type="term" value="C:plasma membrane"/>
    <property type="evidence" value="ECO:0007669"/>
    <property type="project" value="UniProtKB-SubCell"/>
</dbReference>
<keyword evidence="10 12" id="KW-0406">Ion transport</keyword>
<dbReference type="GO" id="GO:0046872">
    <property type="term" value="F:metal ion binding"/>
    <property type="evidence" value="ECO:0007669"/>
    <property type="project" value="UniProtKB-KW"/>
</dbReference>
<dbReference type="Pfam" id="PF02386">
    <property type="entry name" value="TrkH"/>
    <property type="match status" value="1"/>
</dbReference>
<evidence type="ECO:0000256" key="13">
    <source>
        <dbReference type="PIRSR" id="PIRSR006247-1"/>
    </source>
</evidence>
<feature type="binding site" evidence="13">
    <location>
        <position position="219"/>
    </location>
    <ligand>
        <name>K(+)</name>
        <dbReference type="ChEBI" id="CHEBI:29103"/>
    </ligand>
</feature>
<comment type="caution">
    <text evidence="15">The sequence shown here is derived from an EMBL/GenBank/DDBJ whole genome shotgun (WGS) entry which is preliminary data.</text>
</comment>
<dbReference type="Proteomes" id="UP000295106">
    <property type="component" value="Unassembled WGS sequence"/>
</dbReference>
<keyword evidence="9 14" id="KW-1133">Transmembrane helix</keyword>
<feature type="transmembrane region" description="Helical" evidence="14">
    <location>
        <begin position="38"/>
        <end position="57"/>
    </location>
</feature>
<reference evidence="15 16" key="1">
    <citation type="submission" date="2019-03" db="EMBL/GenBank/DDBJ databases">
        <title>Genomic Encyclopedia of Type Strains, Phase IV (KMG-IV): sequencing the most valuable type-strain genomes for metagenomic binning, comparative biology and taxonomic classification.</title>
        <authorList>
            <person name="Goeker M."/>
        </authorList>
    </citation>
    <scope>NUCLEOTIDE SEQUENCE [LARGE SCALE GENOMIC DNA]</scope>
    <source>
        <strain evidence="15 16">DSM 1709</strain>
    </source>
</reference>
<feature type="transmembrane region" description="Helical" evidence="14">
    <location>
        <begin position="132"/>
        <end position="160"/>
    </location>
</feature>
<comment type="subcellular location">
    <subcellularLocation>
        <location evidence="1 12">Cell inner membrane</location>
        <topology evidence="1 12">Multi-pass membrane protein</topology>
    </subcellularLocation>
</comment>
<evidence type="ECO:0000256" key="2">
    <source>
        <dbReference type="ARBA" id="ARBA00009137"/>
    </source>
</evidence>
<feature type="transmembrane region" description="Helical" evidence="14">
    <location>
        <begin position="69"/>
        <end position="92"/>
    </location>
</feature>
<keyword evidence="6 12" id="KW-0633">Potassium transport</keyword>
<feature type="transmembrane region" description="Helical" evidence="14">
    <location>
        <begin position="330"/>
        <end position="353"/>
    </location>
</feature>
<dbReference type="InterPro" id="IPR003445">
    <property type="entry name" value="Cat_transpt"/>
</dbReference>
<dbReference type="EMBL" id="SLXD01000012">
    <property type="protein sequence ID" value="TCP00706.1"/>
    <property type="molecule type" value="Genomic_DNA"/>
</dbReference>
<feature type="transmembrane region" description="Helical" evidence="14">
    <location>
        <begin position="239"/>
        <end position="259"/>
    </location>
</feature>
<feature type="transmembrane region" description="Helical" evidence="14">
    <location>
        <begin position="454"/>
        <end position="482"/>
    </location>
</feature>
<evidence type="ECO:0000256" key="7">
    <source>
        <dbReference type="ARBA" id="ARBA00022692"/>
    </source>
</evidence>
<dbReference type="InterPro" id="IPR004772">
    <property type="entry name" value="TrkH"/>
</dbReference>
<feature type="transmembrane region" description="Helical" evidence="14">
    <location>
        <begin position="396"/>
        <end position="416"/>
    </location>
</feature>
<sequence length="484" mass="51772">MDALAVVALIGRMVAGFSLLMLVPLAWAVYAGEPVVDALVKAAATSFAIGAAASLMTRRFRRDLQPRDGFLLVGLTWTVLPAFGALPLALMLPEASVTDVYFEAVSALTASGGTAFSGLDAMPGAVHVWRCLMTWVGGLGIIVLAVAILPMLGIGGSQLFRAEVTGPMKDSKLTPRIADTARAIWGVYVLLSLACALAYRAAGMSWFDAFVHTGSTVSLGGFSSYDASFGHWNSRDIEAVAIVFMMLSGVNLTMYYVVWRERSPAPLWRNAEARAFYLVVLGSAVLIALYLWASGAYDSLSLALRHSVFHVVSVATTAGYATYDYAQWPLFASLWMILLGCFATCAGSTGGGIKMVRLILLLKQARHEFVRIVHPNVVNPVVLNGRAISDRTMQNVIGYMMTYGAVLVGLTMALLATGLEPVTAFTAVIACVNNIGPGLGEVGPAVNYGSLSDLQTWICAFAMLVGRLELLTVLVLFMPAFWRD</sequence>
<evidence type="ECO:0000256" key="9">
    <source>
        <dbReference type="ARBA" id="ARBA00022989"/>
    </source>
</evidence>
<feature type="binding site" evidence="13">
    <location>
        <position position="434"/>
    </location>
    <ligand>
        <name>K(+)</name>
        <dbReference type="ChEBI" id="CHEBI:29103"/>
    </ligand>
</feature>
<dbReference type="OrthoDB" id="9810952at2"/>
<feature type="transmembrane region" description="Helical" evidence="14">
    <location>
        <begin position="275"/>
        <end position="293"/>
    </location>
</feature>
<dbReference type="PIRSF" id="PIRSF006247">
    <property type="entry name" value="TrkH"/>
    <property type="match status" value="1"/>
</dbReference>
<dbReference type="GO" id="GO:0015379">
    <property type="term" value="F:potassium:chloride symporter activity"/>
    <property type="evidence" value="ECO:0007669"/>
    <property type="project" value="InterPro"/>
</dbReference>
<evidence type="ECO:0000256" key="5">
    <source>
        <dbReference type="ARBA" id="ARBA00022519"/>
    </source>
</evidence>
<evidence type="ECO:0000313" key="15">
    <source>
        <dbReference type="EMBL" id="TCP00706.1"/>
    </source>
</evidence>